<evidence type="ECO:0000256" key="5">
    <source>
        <dbReference type="ARBA" id="ARBA00022989"/>
    </source>
</evidence>
<dbReference type="OrthoDB" id="1077582at2759"/>
<dbReference type="Proteomes" id="UP000237000">
    <property type="component" value="Unassembled WGS sequence"/>
</dbReference>
<sequence>MEGEIITFGKVWLSAYASLSYCYVMAKFVPRGLPRLAALIPVVFLFLYLPLNLSSVHLGGTTAFFLAWLANFKLLLLAFAKGPLSADPSISLPRFLALACLPIQNSQNAPPPLPGSKSPRKSHLNYALKGLLLGLLVRAHDYSESMHPRLILFLYSFHIYLCLEIILAVAAALARAVLGLELEPQFDEPYLATSLQDFWGRRWNIMVTRILRPTVYEPVLRAAARVVGRRWAPLPAVMGTFAVSAAMHELIFYYLGRLRPSWEITWFFVLHGACLTVEIALKRALTGRFRLPRAVSGPLTVGFVMITGFWLFFPPLLRFKADVRAFEEYAAVGAFVMNVGSTALNLKTIINATDPVLRSLHFYKYNFTNNSVRRF</sequence>
<dbReference type="InterPro" id="IPR044851">
    <property type="entry name" value="Wax_synthase"/>
</dbReference>
<evidence type="ECO:0000256" key="6">
    <source>
        <dbReference type="ARBA" id="ARBA00023098"/>
    </source>
</evidence>
<keyword evidence="6" id="KW-0443">Lipid metabolism</keyword>
<evidence type="ECO:0000313" key="12">
    <source>
        <dbReference type="Proteomes" id="UP000237000"/>
    </source>
</evidence>
<dbReference type="EMBL" id="JXTC01000075">
    <property type="protein sequence ID" value="PON91363.1"/>
    <property type="molecule type" value="Genomic_DNA"/>
</dbReference>
<dbReference type="FunCoup" id="A0A2P5F0P0">
    <property type="interactions" value="1"/>
</dbReference>
<feature type="transmembrane region" description="Helical" evidence="9">
    <location>
        <begin position="33"/>
        <end position="51"/>
    </location>
</feature>
<dbReference type="AlphaFoldDB" id="A0A2P5F0P0"/>
<dbReference type="GO" id="GO:0008374">
    <property type="term" value="F:O-acyltransferase activity"/>
    <property type="evidence" value="ECO:0007669"/>
    <property type="project" value="InterPro"/>
</dbReference>
<feature type="transmembrane region" description="Helical" evidence="9">
    <location>
        <begin position="6"/>
        <end position="26"/>
    </location>
</feature>
<evidence type="ECO:0000256" key="3">
    <source>
        <dbReference type="ARBA" id="ARBA00022679"/>
    </source>
</evidence>
<reference evidence="12" key="1">
    <citation type="submission" date="2016-06" db="EMBL/GenBank/DDBJ databases">
        <title>Parallel loss of symbiosis genes in relatives of nitrogen-fixing non-legume Parasponia.</title>
        <authorList>
            <person name="Van Velzen R."/>
            <person name="Holmer R."/>
            <person name="Bu F."/>
            <person name="Rutten L."/>
            <person name="Van Zeijl A."/>
            <person name="Liu W."/>
            <person name="Santuari L."/>
            <person name="Cao Q."/>
            <person name="Sharma T."/>
            <person name="Shen D."/>
            <person name="Roswanjaya Y."/>
            <person name="Wardhani T."/>
            <person name="Kalhor M.S."/>
            <person name="Jansen J."/>
            <person name="Van den Hoogen J."/>
            <person name="Gungor B."/>
            <person name="Hartog M."/>
            <person name="Hontelez J."/>
            <person name="Verver J."/>
            <person name="Yang W.-C."/>
            <person name="Schijlen E."/>
            <person name="Repin R."/>
            <person name="Schilthuizen M."/>
            <person name="Schranz E."/>
            <person name="Heidstra R."/>
            <person name="Miyata K."/>
            <person name="Fedorova E."/>
            <person name="Kohlen W."/>
            <person name="Bisseling T."/>
            <person name="Smit S."/>
            <person name="Geurts R."/>
        </authorList>
    </citation>
    <scope>NUCLEOTIDE SEQUENCE [LARGE SCALE GENOMIC DNA]</scope>
    <source>
        <strain evidence="12">cv. RG33-2</strain>
    </source>
</reference>
<dbReference type="PANTHER" id="PTHR31595:SF77">
    <property type="entry name" value="ACYL-COA--STEROL O-ACYLTRANSFERASE 1-LIKE"/>
    <property type="match status" value="1"/>
</dbReference>
<dbReference type="GO" id="GO:0006629">
    <property type="term" value="P:lipid metabolic process"/>
    <property type="evidence" value="ECO:0007669"/>
    <property type="project" value="UniProtKB-KW"/>
</dbReference>
<gene>
    <name evidence="11" type="ORF">TorRG33x02_129260</name>
</gene>
<evidence type="ECO:0000313" key="11">
    <source>
        <dbReference type="EMBL" id="PON91363.1"/>
    </source>
</evidence>
<dbReference type="Pfam" id="PF13813">
    <property type="entry name" value="MBOAT_2"/>
    <property type="match status" value="1"/>
</dbReference>
<dbReference type="STRING" id="63057.A0A2P5F0P0"/>
<accession>A0A2P5F0P0</accession>
<organism evidence="11 12">
    <name type="scientific">Trema orientale</name>
    <name type="common">Charcoal tree</name>
    <name type="synonym">Celtis orientalis</name>
    <dbReference type="NCBI Taxonomy" id="63057"/>
    <lineage>
        <taxon>Eukaryota</taxon>
        <taxon>Viridiplantae</taxon>
        <taxon>Streptophyta</taxon>
        <taxon>Embryophyta</taxon>
        <taxon>Tracheophyta</taxon>
        <taxon>Spermatophyta</taxon>
        <taxon>Magnoliopsida</taxon>
        <taxon>eudicotyledons</taxon>
        <taxon>Gunneridae</taxon>
        <taxon>Pentapetalae</taxon>
        <taxon>rosids</taxon>
        <taxon>fabids</taxon>
        <taxon>Rosales</taxon>
        <taxon>Cannabaceae</taxon>
        <taxon>Trema</taxon>
    </lineage>
</organism>
<feature type="transmembrane region" description="Helical" evidence="9">
    <location>
        <begin position="261"/>
        <end position="281"/>
    </location>
</feature>
<name>A0A2P5F0P0_TREOI</name>
<evidence type="ECO:0000256" key="4">
    <source>
        <dbReference type="ARBA" id="ARBA00022692"/>
    </source>
</evidence>
<feature type="domain" description="Wax synthase" evidence="10">
    <location>
        <begin position="183"/>
        <end position="269"/>
    </location>
</feature>
<evidence type="ECO:0000256" key="8">
    <source>
        <dbReference type="ARBA" id="ARBA00023315"/>
    </source>
</evidence>
<keyword evidence="8" id="KW-0012">Acyltransferase</keyword>
<dbReference type="InterPro" id="IPR017088">
    <property type="entry name" value="Wax_synthase_Magnoliopsida"/>
</dbReference>
<keyword evidence="7 9" id="KW-0472">Membrane</keyword>
<protein>
    <submittedName>
        <fullName evidence="11">Wax synthase</fullName>
    </submittedName>
</protein>
<dbReference type="InterPro" id="IPR032805">
    <property type="entry name" value="Wax_synthase_dom"/>
</dbReference>
<feature type="transmembrane region" description="Helical" evidence="9">
    <location>
        <begin position="293"/>
        <end position="313"/>
    </location>
</feature>
<comment type="caution">
    <text evidence="11">The sequence shown here is derived from an EMBL/GenBank/DDBJ whole genome shotgun (WGS) entry which is preliminary data.</text>
</comment>
<evidence type="ECO:0000256" key="1">
    <source>
        <dbReference type="ARBA" id="ARBA00004141"/>
    </source>
</evidence>
<keyword evidence="12" id="KW-1185">Reference proteome</keyword>
<dbReference type="PANTHER" id="PTHR31595">
    <property type="entry name" value="LONG-CHAIN-ALCOHOL O-FATTY-ACYLTRANSFERASE 3-RELATED"/>
    <property type="match status" value="1"/>
</dbReference>
<comment type="similarity">
    <text evidence="2">Belongs to the wax synthase family.</text>
</comment>
<evidence type="ECO:0000256" key="9">
    <source>
        <dbReference type="SAM" id="Phobius"/>
    </source>
</evidence>
<feature type="transmembrane region" description="Helical" evidence="9">
    <location>
        <begin position="231"/>
        <end position="255"/>
    </location>
</feature>
<evidence type="ECO:0000256" key="7">
    <source>
        <dbReference type="ARBA" id="ARBA00023136"/>
    </source>
</evidence>
<keyword evidence="5 9" id="KW-1133">Transmembrane helix</keyword>
<dbReference type="GO" id="GO:0016020">
    <property type="term" value="C:membrane"/>
    <property type="evidence" value="ECO:0007669"/>
    <property type="project" value="UniProtKB-SubCell"/>
</dbReference>
<evidence type="ECO:0000256" key="2">
    <source>
        <dbReference type="ARBA" id="ARBA00007282"/>
    </source>
</evidence>
<keyword evidence="4 9" id="KW-0812">Transmembrane</keyword>
<keyword evidence="3" id="KW-0808">Transferase</keyword>
<dbReference type="PIRSF" id="PIRSF037006">
    <property type="entry name" value="Wax_synthase"/>
    <property type="match status" value="1"/>
</dbReference>
<comment type="subcellular location">
    <subcellularLocation>
        <location evidence="1">Membrane</location>
        <topology evidence="1">Multi-pass membrane protein</topology>
    </subcellularLocation>
</comment>
<evidence type="ECO:0000259" key="10">
    <source>
        <dbReference type="Pfam" id="PF13813"/>
    </source>
</evidence>
<proteinExistence type="inferred from homology"/>
<feature type="transmembrane region" description="Helical" evidence="9">
    <location>
        <begin position="152"/>
        <end position="174"/>
    </location>
</feature>
<dbReference type="InParanoid" id="A0A2P5F0P0"/>